<proteinExistence type="predicted"/>
<feature type="region of interest" description="Disordered" evidence="1">
    <location>
        <begin position="66"/>
        <end position="99"/>
    </location>
</feature>
<dbReference type="AlphaFoldDB" id="A0A8T3A951"/>
<feature type="compositionally biased region" description="Basic residues" evidence="1">
    <location>
        <begin position="84"/>
        <end position="99"/>
    </location>
</feature>
<keyword evidence="3" id="KW-1185">Reference proteome</keyword>
<evidence type="ECO:0000313" key="2">
    <source>
        <dbReference type="EMBL" id="KAI0493086.1"/>
    </source>
</evidence>
<protein>
    <submittedName>
        <fullName evidence="2">Uncharacterized protein</fullName>
    </submittedName>
</protein>
<dbReference type="EMBL" id="JAGYWB010000018">
    <property type="protein sequence ID" value="KAI0493086.1"/>
    <property type="molecule type" value="Genomic_DNA"/>
</dbReference>
<evidence type="ECO:0000256" key="1">
    <source>
        <dbReference type="SAM" id="MobiDB-lite"/>
    </source>
</evidence>
<accession>A0A8T3A951</accession>
<name>A0A8T3A951_DENNO</name>
<evidence type="ECO:0000313" key="3">
    <source>
        <dbReference type="Proteomes" id="UP000829196"/>
    </source>
</evidence>
<dbReference type="Proteomes" id="UP000829196">
    <property type="component" value="Unassembled WGS sequence"/>
</dbReference>
<gene>
    <name evidence="2" type="ORF">KFK09_027362</name>
</gene>
<reference evidence="2" key="1">
    <citation type="journal article" date="2022" name="Front. Genet.">
        <title>Chromosome-Scale Assembly of the Dendrobium nobile Genome Provides Insights Into the Molecular Mechanism of the Biosynthesis of the Medicinal Active Ingredient of Dendrobium.</title>
        <authorList>
            <person name="Xu Q."/>
            <person name="Niu S.-C."/>
            <person name="Li K.-L."/>
            <person name="Zheng P.-J."/>
            <person name="Zhang X.-J."/>
            <person name="Jia Y."/>
            <person name="Liu Y."/>
            <person name="Niu Y.-X."/>
            <person name="Yu L.-H."/>
            <person name="Chen D.-F."/>
            <person name="Zhang G.-Q."/>
        </authorList>
    </citation>
    <scope>NUCLEOTIDE SEQUENCE</scope>
    <source>
        <tissue evidence="2">Leaf</tissue>
    </source>
</reference>
<comment type="caution">
    <text evidence="2">The sequence shown here is derived from an EMBL/GenBank/DDBJ whole genome shotgun (WGS) entry which is preliminary data.</text>
</comment>
<feature type="compositionally biased region" description="Basic and acidic residues" evidence="1">
    <location>
        <begin position="74"/>
        <end position="83"/>
    </location>
</feature>
<sequence length="147" mass="16991">MHCWFHTDLNYPSSSATPFALAASEISSTQDWFLDTMHPYISHLISIDGNNQNLIIGNNKFLLEEANNSQLNPPDKEEKEGKTHQRYRRENKRNSLAKRRFSFSVPKSTGFHRWEYETGEDSCVRIPGRRRGCLATGFKQRVDLTAE</sequence>
<organism evidence="2 3">
    <name type="scientific">Dendrobium nobile</name>
    <name type="common">Orchid</name>
    <dbReference type="NCBI Taxonomy" id="94219"/>
    <lineage>
        <taxon>Eukaryota</taxon>
        <taxon>Viridiplantae</taxon>
        <taxon>Streptophyta</taxon>
        <taxon>Embryophyta</taxon>
        <taxon>Tracheophyta</taxon>
        <taxon>Spermatophyta</taxon>
        <taxon>Magnoliopsida</taxon>
        <taxon>Liliopsida</taxon>
        <taxon>Asparagales</taxon>
        <taxon>Orchidaceae</taxon>
        <taxon>Epidendroideae</taxon>
        <taxon>Malaxideae</taxon>
        <taxon>Dendrobiinae</taxon>
        <taxon>Dendrobium</taxon>
    </lineage>
</organism>